<proteinExistence type="predicted"/>
<feature type="region of interest" description="Disordered" evidence="6">
    <location>
        <begin position="250"/>
        <end position="273"/>
    </location>
</feature>
<dbReference type="InParanoid" id="A0A151Z6T7"/>
<dbReference type="Proteomes" id="UP000076078">
    <property type="component" value="Unassembled WGS sequence"/>
</dbReference>
<reference evidence="8 9" key="1">
    <citation type="submission" date="2015-12" db="EMBL/GenBank/DDBJ databases">
        <title>Dictyostelia acquired genes for synthesis and detection of signals that induce cell-type specialization by lateral gene transfer from prokaryotes.</title>
        <authorList>
            <person name="Gloeckner G."/>
            <person name="Schaap P."/>
        </authorList>
    </citation>
    <scope>NUCLEOTIDE SEQUENCE [LARGE SCALE GENOMIC DNA]</scope>
    <source>
        <strain evidence="8 9">TK</strain>
    </source>
</reference>
<comment type="caution">
    <text evidence="8">The sequence shown here is derived from an EMBL/GenBank/DDBJ whole genome shotgun (WGS) entry which is preliminary data.</text>
</comment>
<evidence type="ECO:0000256" key="5">
    <source>
        <dbReference type="PROSITE-ProRule" id="PRU00804"/>
    </source>
</evidence>
<dbReference type="PANTHER" id="PTHR21527">
    <property type="entry name" value="NUCLEOPORIN NUP35"/>
    <property type="match status" value="1"/>
</dbReference>
<dbReference type="OrthoDB" id="3365060at2759"/>
<evidence type="ECO:0000256" key="3">
    <source>
        <dbReference type="ARBA" id="ARBA00022816"/>
    </source>
</evidence>
<evidence type="ECO:0000313" key="9">
    <source>
        <dbReference type="Proteomes" id="UP000076078"/>
    </source>
</evidence>
<keyword evidence="3 5" id="KW-0509">mRNA transport</keyword>
<evidence type="ECO:0000256" key="6">
    <source>
        <dbReference type="SAM" id="MobiDB-lite"/>
    </source>
</evidence>
<dbReference type="Gene3D" id="3.30.70.330">
    <property type="match status" value="1"/>
</dbReference>
<evidence type="ECO:0000256" key="4">
    <source>
        <dbReference type="ARBA" id="ARBA00023242"/>
    </source>
</evidence>
<sequence>MSNYLNSSSSKTQTTSNVIVSQIFPTTQNESTHGTPTNLSSPPSKTPNTPYSSYPRPSGTSIFQNSLGASGLNMSGSGIPTNSIGGGQQSFAFNTSAISQPKQTPLTTSNLNTNQPIYFSQQQHSMHSGMGFLPQQTGNNPLTKIPLNSLYDLDIQKQQQYQEQQQQQQQERDKLYLSQQKQHIVELNQQQQQYLQLQQSQMQQQQIQQIQQPGQFQPSNNTIIQQIQQPNTQFQQSAFVPFQTQSPQMMNNQLQQQMQQSSMNQQQQQPNFDSSLQSSQFNQYLGVNQDSLDSLDKRWVKVYGYQQHDLSLVLDELSRYGNILDREFPSKDFNFLYLKYEYEYSTFDLLKKSGNFSIGNSIIGFTLCPDKLKNDSDPQAKLQTHSFSSIQEKYVPSRIEYDPNSTNQYSTPSRPSFLAKFSEYVLGL</sequence>
<dbReference type="PANTHER" id="PTHR21527:SF6">
    <property type="entry name" value="NUCLEOPORIN NUP35"/>
    <property type="match status" value="1"/>
</dbReference>
<evidence type="ECO:0000256" key="2">
    <source>
        <dbReference type="ARBA" id="ARBA00022448"/>
    </source>
</evidence>
<evidence type="ECO:0000256" key="1">
    <source>
        <dbReference type="ARBA" id="ARBA00004123"/>
    </source>
</evidence>
<dbReference type="GO" id="GO:0044613">
    <property type="term" value="C:nuclear pore central transport channel"/>
    <property type="evidence" value="ECO:0007669"/>
    <property type="project" value="TreeGrafter"/>
</dbReference>
<dbReference type="GO" id="GO:0017056">
    <property type="term" value="F:structural constituent of nuclear pore"/>
    <property type="evidence" value="ECO:0007669"/>
    <property type="project" value="TreeGrafter"/>
</dbReference>
<dbReference type="GO" id="GO:0006607">
    <property type="term" value="P:NLS-bearing protein import into nucleus"/>
    <property type="evidence" value="ECO:0007669"/>
    <property type="project" value="TreeGrafter"/>
</dbReference>
<dbReference type="InterPro" id="IPR012677">
    <property type="entry name" value="Nucleotide-bd_a/b_plait_sf"/>
</dbReference>
<gene>
    <name evidence="8" type="ORF">DLAC_09638</name>
</gene>
<feature type="domain" description="RRM Nup35-type" evidence="7">
    <location>
        <begin position="294"/>
        <end position="375"/>
    </location>
</feature>
<feature type="compositionally biased region" description="Low complexity" evidence="6">
    <location>
        <begin position="250"/>
        <end position="271"/>
    </location>
</feature>
<keyword evidence="2 5" id="KW-0813">Transport</keyword>
<dbReference type="GO" id="GO:0051028">
    <property type="term" value="P:mRNA transport"/>
    <property type="evidence" value="ECO:0007669"/>
    <property type="project" value="UniProtKB-UniRule"/>
</dbReference>
<keyword evidence="9" id="KW-1185">Reference proteome</keyword>
<accession>A0A151Z6T7</accession>
<keyword evidence="4 5" id="KW-0539">Nucleus</keyword>
<dbReference type="GO" id="GO:0044615">
    <property type="term" value="C:nuclear pore nuclear basket"/>
    <property type="evidence" value="ECO:0007669"/>
    <property type="project" value="TreeGrafter"/>
</dbReference>
<dbReference type="AlphaFoldDB" id="A0A151Z6T7"/>
<feature type="region of interest" description="Disordered" evidence="6">
    <location>
        <begin position="26"/>
        <end position="66"/>
    </location>
</feature>
<comment type="subcellular location">
    <subcellularLocation>
        <location evidence="1">Nucleus</location>
    </subcellularLocation>
</comment>
<keyword evidence="5" id="KW-0811">Translocation</keyword>
<dbReference type="GO" id="GO:0005543">
    <property type="term" value="F:phospholipid binding"/>
    <property type="evidence" value="ECO:0007669"/>
    <property type="project" value="TreeGrafter"/>
</dbReference>
<protein>
    <recommendedName>
        <fullName evidence="7">RRM Nup35-type domain-containing protein</fullName>
    </recommendedName>
</protein>
<dbReference type="EMBL" id="LODT01000039">
    <property type="protein sequence ID" value="KYQ89672.1"/>
    <property type="molecule type" value="Genomic_DNA"/>
</dbReference>
<dbReference type="InterPro" id="IPR007846">
    <property type="entry name" value="RRM_NUP35_dom"/>
</dbReference>
<evidence type="ECO:0000313" key="8">
    <source>
        <dbReference type="EMBL" id="KYQ89672.1"/>
    </source>
</evidence>
<name>A0A151Z6T7_TIELA</name>
<dbReference type="Pfam" id="PF05172">
    <property type="entry name" value="RRM_Nup35"/>
    <property type="match status" value="1"/>
</dbReference>
<keyword evidence="5" id="KW-0653">Protein transport</keyword>
<organism evidence="8 9">
    <name type="scientific">Tieghemostelium lacteum</name>
    <name type="common">Slime mold</name>
    <name type="synonym">Dictyostelium lacteum</name>
    <dbReference type="NCBI Taxonomy" id="361077"/>
    <lineage>
        <taxon>Eukaryota</taxon>
        <taxon>Amoebozoa</taxon>
        <taxon>Evosea</taxon>
        <taxon>Eumycetozoa</taxon>
        <taxon>Dictyostelia</taxon>
        <taxon>Dictyosteliales</taxon>
        <taxon>Raperosteliaceae</taxon>
        <taxon>Tieghemostelium</taxon>
    </lineage>
</organism>
<dbReference type="PROSITE" id="PS51472">
    <property type="entry name" value="RRM_NUP35"/>
    <property type="match status" value="1"/>
</dbReference>
<evidence type="ECO:0000259" key="7">
    <source>
        <dbReference type="PROSITE" id="PS51472"/>
    </source>
</evidence>
<dbReference type="STRING" id="361077.A0A151Z6T7"/>
<feature type="compositionally biased region" description="Polar residues" evidence="6">
    <location>
        <begin position="26"/>
        <end position="52"/>
    </location>
</feature>
<keyword evidence="5" id="KW-0906">Nuclear pore complex</keyword>
<dbReference type="GO" id="GO:0006999">
    <property type="term" value="P:nuclear pore organization"/>
    <property type="evidence" value="ECO:0007669"/>
    <property type="project" value="TreeGrafter"/>
</dbReference>